<dbReference type="SUPFAM" id="SSF100879">
    <property type="entry name" value="Lesion bypass DNA polymerase (Y-family), little finger domain"/>
    <property type="match status" value="1"/>
</dbReference>
<dbReference type="Pfam" id="PF11799">
    <property type="entry name" value="IMS_C"/>
    <property type="match status" value="1"/>
</dbReference>
<keyword evidence="7" id="KW-0614">Plasmid</keyword>
<dbReference type="SUPFAM" id="SSF56672">
    <property type="entry name" value="DNA/RNA polymerases"/>
    <property type="match status" value="1"/>
</dbReference>
<dbReference type="EMBL" id="CP137745">
    <property type="protein sequence ID" value="WOZ79892.1"/>
    <property type="molecule type" value="Genomic_DNA"/>
</dbReference>
<reference evidence="7 8" key="1">
    <citation type="submission" date="2023-10" db="EMBL/GenBank/DDBJ databases">
        <title>Genome sequencing of the isolated polysaccharide-producing bacterium Kosakonia sacchari KS2022.</title>
        <authorList>
            <person name="Yi X."/>
        </authorList>
    </citation>
    <scope>NUCLEOTIDE SEQUENCE [LARGE SCALE GENOMIC DNA]</scope>
    <source>
        <strain evidence="7 8">KS2022</strain>
        <plasmid evidence="7 8">pKS2022</plasmid>
    </source>
</reference>
<dbReference type="PANTHER" id="PTHR11076:SF34">
    <property type="entry name" value="PROTEIN UMUC"/>
    <property type="match status" value="1"/>
</dbReference>
<dbReference type="InterPro" id="IPR001126">
    <property type="entry name" value="UmuC"/>
</dbReference>
<evidence type="ECO:0000256" key="1">
    <source>
        <dbReference type="ARBA" id="ARBA00010945"/>
    </source>
</evidence>
<dbReference type="CDD" id="cd01700">
    <property type="entry name" value="PolY_Pol_V_umuC"/>
    <property type="match status" value="1"/>
</dbReference>
<dbReference type="PANTHER" id="PTHR11076">
    <property type="entry name" value="DNA REPAIR POLYMERASE UMUC / TRANSFERASE FAMILY MEMBER"/>
    <property type="match status" value="1"/>
</dbReference>
<dbReference type="InterPro" id="IPR036775">
    <property type="entry name" value="DNA_pol_Y-fam_lit_finger_sf"/>
</dbReference>
<evidence type="ECO:0000256" key="3">
    <source>
        <dbReference type="ARBA" id="ARBA00023199"/>
    </source>
</evidence>
<evidence type="ECO:0000256" key="2">
    <source>
        <dbReference type="ARBA" id="ARBA00022763"/>
    </source>
</evidence>
<dbReference type="GO" id="GO:0003887">
    <property type="term" value="F:DNA-directed DNA polymerase activity"/>
    <property type="evidence" value="ECO:0007669"/>
    <property type="project" value="UniProtKB-EC"/>
</dbReference>
<evidence type="ECO:0000313" key="8">
    <source>
        <dbReference type="Proteomes" id="UP001302368"/>
    </source>
</evidence>
<keyword evidence="5" id="KW-0742">SOS response</keyword>
<geneLocation type="plasmid" evidence="7 8">
    <name>pKS2022</name>
</geneLocation>
<name>A0ABZ0MXY3_9ENTR</name>
<dbReference type="Gene3D" id="1.10.150.20">
    <property type="entry name" value="5' to 3' exonuclease, C-terminal subdomain"/>
    <property type="match status" value="1"/>
</dbReference>
<dbReference type="InterPro" id="IPR017961">
    <property type="entry name" value="DNA_pol_Y-fam_little_finger"/>
</dbReference>
<evidence type="ECO:0000259" key="6">
    <source>
        <dbReference type="PROSITE" id="PS50173"/>
    </source>
</evidence>
<keyword evidence="4" id="KW-0234">DNA repair</keyword>
<evidence type="ECO:0000313" key="7">
    <source>
        <dbReference type="EMBL" id="WOZ79892.1"/>
    </source>
</evidence>
<sequence>MFGLADVNSFYASCEKVFRPDLRDKPVLVLSNNDGCCIARSKEAKRLGIRMGDPWFKIRGQQIPEQLFVFSSNYELYASLSNRVMACLEELAPRVEQYSIDEMFLDLRGLETAITFEAFGAQLREHVYACTRLTIGVGMGPTKTLAKSAQWASKEWPAFRGVLALTPGNPARTAKMLSLQPVQEIWGVGSRIARKLNTMGITTALQLARASTAFIRKNFSVVLERTVRELNGESCIALEDAPPPKQQIVCSRSFGERITTYDAMRQAVCQYAERAAEKLRGERQYCRHISVFIKTSPFSATEPYYGNVASEKLLTATQDTRDIIAAAVRALERIWRDGHRYDKAGVMLNDFSGSGIAQLNLFDEQPPRPHNQELMSVVDRINHSGLGQIWFAGRGIAPQWKMKREMLSPAYTTRWQELPLARIG</sequence>
<keyword evidence="3" id="KW-0741">SOS mutagenesis</keyword>
<dbReference type="Proteomes" id="UP001302368">
    <property type="component" value="Plasmid pKS2022"/>
</dbReference>
<dbReference type="InterPro" id="IPR025188">
    <property type="entry name" value="DUF4113"/>
</dbReference>
<dbReference type="PROSITE" id="PS50173">
    <property type="entry name" value="UMUC"/>
    <property type="match status" value="1"/>
</dbReference>
<dbReference type="Gene3D" id="3.40.1170.60">
    <property type="match status" value="1"/>
</dbReference>
<dbReference type="EC" id="2.7.7.7" evidence="7"/>
<comment type="similarity">
    <text evidence="1">Belongs to the DNA polymerase type-Y family.</text>
</comment>
<evidence type="ECO:0000256" key="5">
    <source>
        <dbReference type="ARBA" id="ARBA00023236"/>
    </source>
</evidence>
<dbReference type="RefSeq" id="WP_305737720.1">
    <property type="nucleotide sequence ID" value="NZ_CP137745.1"/>
</dbReference>
<protein>
    <submittedName>
        <fullName evidence="7">Translesion error-prone DNA polymerase V subunit UmuC</fullName>
        <ecNumber evidence="7">2.7.7.7</ecNumber>
    </submittedName>
</protein>
<dbReference type="Gene3D" id="3.30.1490.100">
    <property type="entry name" value="DNA polymerase, Y-family, little finger domain"/>
    <property type="match status" value="1"/>
</dbReference>
<keyword evidence="7" id="KW-0808">Transferase</keyword>
<evidence type="ECO:0000256" key="4">
    <source>
        <dbReference type="ARBA" id="ARBA00023204"/>
    </source>
</evidence>
<dbReference type="Pfam" id="PF13438">
    <property type="entry name" value="DUF4113"/>
    <property type="match status" value="1"/>
</dbReference>
<gene>
    <name evidence="7" type="primary">umuC</name>
    <name evidence="7" type="ORF">Q8Y70_23895</name>
</gene>
<dbReference type="InterPro" id="IPR050116">
    <property type="entry name" value="DNA_polymerase-Y"/>
</dbReference>
<proteinExistence type="inferred from homology"/>
<keyword evidence="7" id="KW-0548">Nucleotidyltransferase</keyword>
<feature type="domain" description="UmuC" evidence="6">
    <location>
        <begin position="2"/>
        <end position="189"/>
    </location>
</feature>
<dbReference type="InterPro" id="IPR043128">
    <property type="entry name" value="Rev_trsase/Diguanyl_cyclase"/>
</dbReference>
<dbReference type="Gene3D" id="3.30.70.270">
    <property type="match status" value="1"/>
</dbReference>
<keyword evidence="2" id="KW-0227">DNA damage</keyword>
<organism evidence="7 8">
    <name type="scientific">Kosakonia sacchari</name>
    <dbReference type="NCBI Taxonomy" id="1158459"/>
    <lineage>
        <taxon>Bacteria</taxon>
        <taxon>Pseudomonadati</taxon>
        <taxon>Pseudomonadota</taxon>
        <taxon>Gammaproteobacteria</taxon>
        <taxon>Enterobacterales</taxon>
        <taxon>Enterobacteriaceae</taxon>
        <taxon>Kosakonia</taxon>
    </lineage>
</organism>
<dbReference type="InterPro" id="IPR043502">
    <property type="entry name" value="DNA/RNA_pol_sf"/>
</dbReference>
<keyword evidence="8" id="KW-1185">Reference proteome</keyword>
<dbReference type="NCBIfam" id="NF002955">
    <property type="entry name" value="PRK03609.1"/>
    <property type="match status" value="1"/>
</dbReference>
<accession>A0ABZ0MXY3</accession>
<dbReference type="Pfam" id="PF00817">
    <property type="entry name" value="IMS"/>
    <property type="match status" value="1"/>
</dbReference>